<dbReference type="AlphaFoldDB" id="E6S784"/>
<keyword evidence="2 4" id="KW-0413">Isomerase</keyword>
<reference evidence="4 5" key="1">
    <citation type="journal article" date="2010" name="Stand. Genomic Sci.">
        <title>Complete genome sequence of Intrasporangium calvum type strain (7 KIP).</title>
        <authorList>
            <person name="Del Rio T.G."/>
            <person name="Chertkov O."/>
            <person name="Yasawong M."/>
            <person name="Lucas S."/>
            <person name="Deshpande S."/>
            <person name="Cheng J.F."/>
            <person name="Detter C."/>
            <person name="Tapia R."/>
            <person name="Han C."/>
            <person name="Goodwin L."/>
            <person name="Pitluck S."/>
            <person name="Liolios K."/>
            <person name="Ivanova N."/>
            <person name="Mavromatis K."/>
            <person name="Pati A."/>
            <person name="Chen A."/>
            <person name="Palaniappan K."/>
            <person name="Land M."/>
            <person name="Hauser L."/>
            <person name="Chang Y.J."/>
            <person name="Jeffries C.D."/>
            <person name="Rohde M."/>
            <person name="Pukall R."/>
            <person name="Sikorski J."/>
            <person name="Goker M."/>
            <person name="Woyke T."/>
            <person name="Bristow J."/>
            <person name="Eisen J.A."/>
            <person name="Markowitz V."/>
            <person name="Hugenholtz P."/>
            <person name="Kyrpides N.C."/>
            <person name="Klenk H.P."/>
            <person name="Lapidus A."/>
        </authorList>
    </citation>
    <scope>NUCLEOTIDE SEQUENCE [LARGE SCALE GENOMIC DNA]</scope>
    <source>
        <strain evidence="5">ATCC 23552 / DSM 43043 / JCM 3097 / NBRC 12989 / 7 KIP</strain>
    </source>
</reference>
<dbReference type="Pfam" id="PF10432">
    <property type="entry name" value="bact-PGI_C"/>
    <property type="match status" value="1"/>
</dbReference>
<dbReference type="PROSITE" id="PS51464">
    <property type="entry name" value="SIS"/>
    <property type="match status" value="1"/>
</dbReference>
<organism evidence="4 5">
    <name type="scientific">Intrasporangium calvum (strain ATCC 23552 / DSM 43043 / JCM 3097 / NBRC 12989 / NCIMB 10167 / NRRL B-3866 / 7 KIP)</name>
    <dbReference type="NCBI Taxonomy" id="710696"/>
    <lineage>
        <taxon>Bacteria</taxon>
        <taxon>Bacillati</taxon>
        <taxon>Actinomycetota</taxon>
        <taxon>Actinomycetes</taxon>
        <taxon>Micrococcales</taxon>
        <taxon>Intrasporangiaceae</taxon>
        <taxon>Intrasporangium</taxon>
    </lineage>
</organism>
<sequence>MFDEARLDDVEALERLDSLGTLRALAGAGASVRRAVDVAREAGLERLAELQPRGVVVAAAGGSACVAELFEAVARAGGAIPVQSCTSAPLPGWVGTLDLVVAVSQSGRAAGPLTLAAEAARRGAMLLTIGAPSSPLAEISSQARGIHVPLAAPGSSSRTAMWAHATPLLMAADALGLSSISAATVAALADELDRRAQEVGPSAESFENRAKTLATDVAESTAIILGSGHLGAVAARRAVAMLGRTGRVPVSSGVLPDSASQVVACFDGPLAGGESNGADDIFADPYIDGPPRPPLRLVMLRHKSEAGTDLQLLADRVVAAAEDAGVRVSLIDAESDDPLLRVASHVALTDFAATYLALGQGFDPATSPHVRLLRGVSED</sequence>
<name>E6S784_INTC7</name>
<accession>E6S784</accession>
<evidence type="ECO:0000256" key="2">
    <source>
        <dbReference type="ARBA" id="ARBA00023235"/>
    </source>
</evidence>
<dbReference type="GO" id="GO:0005975">
    <property type="term" value="P:carbohydrate metabolic process"/>
    <property type="evidence" value="ECO:0007669"/>
    <property type="project" value="InterPro"/>
</dbReference>
<evidence type="ECO:0000259" key="3">
    <source>
        <dbReference type="PROSITE" id="PS51464"/>
    </source>
</evidence>
<dbReference type="KEGG" id="ica:Intca_2512"/>
<dbReference type="InterPro" id="IPR046348">
    <property type="entry name" value="SIS_dom_sf"/>
</dbReference>
<dbReference type="EMBL" id="CP002343">
    <property type="protein sequence ID" value="ADU49018.1"/>
    <property type="molecule type" value="Genomic_DNA"/>
</dbReference>
<dbReference type="SUPFAM" id="SSF53697">
    <property type="entry name" value="SIS domain"/>
    <property type="match status" value="1"/>
</dbReference>
<dbReference type="InterPro" id="IPR001347">
    <property type="entry name" value="SIS_dom"/>
</dbReference>
<dbReference type="STRING" id="710696.Intca_2512"/>
<dbReference type="InterPro" id="IPR019490">
    <property type="entry name" value="Glu6P/Mann6P_isomerase_C"/>
</dbReference>
<dbReference type="Gene3D" id="3.40.50.10490">
    <property type="entry name" value="Glucose-6-phosphate isomerase like protein, domain 1"/>
    <property type="match status" value="2"/>
</dbReference>
<dbReference type="OrthoDB" id="5241724at2"/>
<protein>
    <submittedName>
        <fullName evidence="4">Bifunctional glucose-6-phosphate/mannose-6-phosphate isomerase</fullName>
    </submittedName>
</protein>
<dbReference type="Proteomes" id="UP000008914">
    <property type="component" value="Chromosome"/>
</dbReference>
<dbReference type="GO" id="GO:0097367">
    <property type="term" value="F:carbohydrate derivative binding"/>
    <property type="evidence" value="ECO:0007669"/>
    <property type="project" value="InterPro"/>
</dbReference>
<evidence type="ECO:0000256" key="1">
    <source>
        <dbReference type="ARBA" id="ARBA00010523"/>
    </source>
</evidence>
<keyword evidence="5" id="KW-1185">Reference proteome</keyword>
<proteinExistence type="inferred from homology"/>
<dbReference type="GO" id="GO:0004476">
    <property type="term" value="F:mannose-6-phosphate isomerase activity"/>
    <property type="evidence" value="ECO:0007669"/>
    <property type="project" value="InterPro"/>
</dbReference>
<gene>
    <name evidence="4" type="ordered locus">Intca_2512</name>
</gene>
<feature type="domain" description="SIS" evidence="3">
    <location>
        <begin position="43"/>
        <end position="177"/>
    </location>
</feature>
<dbReference type="GO" id="GO:0004347">
    <property type="term" value="F:glucose-6-phosphate isomerase activity"/>
    <property type="evidence" value="ECO:0007669"/>
    <property type="project" value="InterPro"/>
</dbReference>
<comment type="similarity">
    <text evidence="1">Belongs to the PGI/PMI family.</text>
</comment>
<evidence type="ECO:0000313" key="4">
    <source>
        <dbReference type="EMBL" id="ADU49018.1"/>
    </source>
</evidence>
<evidence type="ECO:0000313" key="5">
    <source>
        <dbReference type="Proteomes" id="UP000008914"/>
    </source>
</evidence>
<dbReference type="RefSeq" id="WP_013493332.1">
    <property type="nucleotide sequence ID" value="NC_014830.1"/>
</dbReference>
<dbReference type="HOGENOM" id="CLU_059687_2_0_11"/>
<dbReference type="GO" id="GO:1901135">
    <property type="term" value="P:carbohydrate derivative metabolic process"/>
    <property type="evidence" value="ECO:0007669"/>
    <property type="project" value="InterPro"/>
</dbReference>
<dbReference type="eggNOG" id="COG2222">
    <property type="taxonomic scope" value="Bacteria"/>
</dbReference>